<keyword evidence="7" id="KW-1185">Reference proteome</keyword>
<dbReference type="InterPro" id="IPR021109">
    <property type="entry name" value="Peptidase_aspartic_dom_sf"/>
</dbReference>
<comment type="similarity">
    <text evidence="1">Belongs to the peptidase A1 family.</text>
</comment>
<evidence type="ECO:0000259" key="5">
    <source>
        <dbReference type="PROSITE" id="PS51767"/>
    </source>
</evidence>
<feature type="disulfide bond" evidence="3">
    <location>
        <begin position="98"/>
        <end position="102"/>
    </location>
</feature>
<dbReference type="OrthoDB" id="771136at2759"/>
<evidence type="ECO:0000256" key="4">
    <source>
        <dbReference type="SAM" id="SignalP"/>
    </source>
</evidence>
<dbReference type="STRING" id="599839.J4HW17"/>
<keyword evidence="4" id="KW-0732">Signal</keyword>
<dbReference type="CDD" id="cd05471">
    <property type="entry name" value="pepsin_like"/>
    <property type="match status" value="1"/>
</dbReference>
<dbReference type="InterPro" id="IPR034164">
    <property type="entry name" value="Pepsin-like_dom"/>
</dbReference>
<dbReference type="PANTHER" id="PTHR47966:SF51">
    <property type="entry name" value="BETA-SITE APP-CLEAVING ENZYME, ISOFORM A-RELATED"/>
    <property type="match status" value="1"/>
</dbReference>
<dbReference type="Gene3D" id="2.40.70.10">
    <property type="entry name" value="Acid Proteases"/>
    <property type="match status" value="2"/>
</dbReference>
<dbReference type="PROSITE" id="PS51767">
    <property type="entry name" value="PEPTIDASE_A1"/>
    <property type="match status" value="1"/>
</dbReference>
<sequence length="411" mass="43578">MIFTAGFLVLALWGLFGVATDVSHNSQKVTLTPRKVPKGHVAGLRKRGLSSFSVPLIDQFNGTDLQWYGNITVGTPPQILPVVFDTGSYTLEVESTTCGEPCANQVTFNASASSTYIGLNQTVTGAFSTGGGVGPLLYDTEFMQTWHAGQDTVGVAGISVPNVQFYTIVNQTAAFASDPYSGILGMSAKAQGLFQGLIEQGLPAIFGMYITPKSIGNAEITLGGVDESKIHSEVTWSDLPPNSEGNWQLNSSQISVNGKTTTFLVTERTIIFDSGTSNMYFDPNTTEAVYALISPDIQPYAPELGAYGIACDKIDSLPAVLDLTFTSITGQPFNLTIPSSELNVGPFPNDPLTCQTMINSLEGLWLVGGSMLKHYYSIWDLTSQRMGFASNGVPESAGGGVLLCNAGVAAT</sequence>
<dbReference type="InterPro" id="IPR033121">
    <property type="entry name" value="PEPTIDASE_A1"/>
</dbReference>
<evidence type="ECO:0000313" key="7">
    <source>
        <dbReference type="Proteomes" id="UP000006352"/>
    </source>
</evidence>
<dbReference type="HOGENOM" id="CLU_013253_1_0_1"/>
<dbReference type="InterPro" id="IPR001461">
    <property type="entry name" value="Aspartic_peptidase_A1"/>
</dbReference>
<dbReference type="Pfam" id="PF00026">
    <property type="entry name" value="Asp"/>
    <property type="match status" value="1"/>
</dbReference>
<feature type="signal peptide" evidence="4">
    <location>
        <begin position="1"/>
        <end position="19"/>
    </location>
</feature>
<dbReference type="GO" id="GO:0004190">
    <property type="term" value="F:aspartic-type endopeptidase activity"/>
    <property type="evidence" value="ECO:0007669"/>
    <property type="project" value="InterPro"/>
</dbReference>
<dbReference type="PANTHER" id="PTHR47966">
    <property type="entry name" value="BETA-SITE APP-CLEAVING ENZYME, ISOFORM A-RELATED"/>
    <property type="match status" value="1"/>
</dbReference>
<feature type="domain" description="Peptidase A1" evidence="5">
    <location>
        <begin position="67"/>
        <end position="389"/>
    </location>
</feature>
<gene>
    <name evidence="6" type="ORF">FIBRA_03536</name>
</gene>
<name>J4HW17_9APHY</name>
<evidence type="ECO:0000256" key="3">
    <source>
        <dbReference type="PIRSR" id="PIRSR601461-2"/>
    </source>
</evidence>
<evidence type="ECO:0000256" key="2">
    <source>
        <dbReference type="PIRSR" id="PIRSR601461-1"/>
    </source>
</evidence>
<dbReference type="PRINTS" id="PR00792">
    <property type="entry name" value="PEPSIN"/>
</dbReference>
<feature type="active site" evidence="2">
    <location>
        <position position="273"/>
    </location>
</feature>
<feature type="active site" evidence="2">
    <location>
        <position position="85"/>
    </location>
</feature>
<dbReference type="AlphaFoldDB" id="J4HW17"/>
<evidence type="ECO:0000256" key="1">
    <source>
        <dbReference type="ARBA" id="ARBA00007447"/>
    </source>
</evidence>
<dbReference type="RefSeq" id="XP_012180765.1">
    <property type="nucleotide sequence ID" value="XM_012325375.1"/>
</dbReference>
<proteinExistence type="inferred from homology"/>
<reference evidence="6 7" key="1">
    <citation type="journal article" date="2012" name="Appl. Environ. Microbiol.">
        <title>Short-read sequencing for genomic analysis of the brown rot fungus Fibroporia radiculosa.</title>
        <authorList>
            <person name="Tang J.D."/>
            <person name="Perkins A.D."/>
            <person name="Sonstegard T.S."/>
            <person name="Schroeder S.G."/>
            <person name="Burgess S.C."/>
            <person name="Diehl S.V."/>
        </authorList>
    </citation>
    <scope>NUCLEOTIDE SEQUENCE [LARGE SCALE GENOMIC DNA]</scope>
    <source>
        <strain evidence="6 7">TFFH 294</strain>
    </source>
</reference>
<feature type="chain" id="PRO_5003779253" description="Peptidase A1 domain-containing protein" evidence="4">
    <location>
        <begin position="20"/>
        <end position="411"/>
    </location>
</feature>
<dbReference type="SUPFAM" id="SSF50630">
    <property type="entry name" value="Acid proteases"/>
    <property type="match status" value="1"/>
</dbReference>
<accession>J4HW17</accession>
<dbReference type="EMBL" id="HE797034">
    <property type="protein sequence ID" value="CCM01482.1"/>
    <property type="molecule type" value="Genomic_DNA"/>
</dbReference>
<dbReference type="GO" id="GO:0006508">
    <property type="term" value="P:proteolysis"/>
    <property type="evidence" value="ECO:0007669"/>
    <property type="project" value="InterPro"/>
</dbReference>
<organism evidence="6 7">
    <name type="scientific">Fibroporia radiculosa</name>
    <dbReference type="NCBI Taxonomy" id="599839"/>
    <lineage>
        <taxon>Eukaryota</taxon>
        <taxon>Fungi</taxon>
        <taxon>Dikarya</taxon>
        <taxon>Basidiomycota</taxon>
        <taxon>Agaricomycotina</taxon>
        <taxon>Agaricomycetes</taxon>
        <taxon>Polyporales</taxon>
        <taxon>Fibroporiaceae</taxon>
        <taxon>Fibroporia</taxon>
    </lineage>
</organism>
<evidence type="ECO:0000313" key="6">
    <source>
        <dbReference type="EMBL" id="CCM01482.1"/>
    </source>
</evidence>
<dbReference type="GeneID" id="24096393"/>
<dbReference type="InParanoid" id="J4HW17"/>
<keyword evidence="3" id="KW-1015">Disulfide bond</keyword>
<protein>
    <recommendedName>
        <fullName evidence="5">Peptidase A1 domain-containing protein</fullName>
    </recommendedName>
</protein>
<dbReference type="Proteomes" id="UP000006352">
    <property type="component" value="Unassembled WGS sequence"/>
</dbReference>